<dbReference type="GO" id="GO:0090263">
    <property type="term" value="P:positive regulation of canonical Wnt signaling pathway"/>
    <property type="evidence" value="ECO:0007669"/>
    <property type="project" value="TreeGrafter"/>
</dbReference>
<gene>
    <name evidence="11" type="ORF">M514_17534</name>
</gene>
<dbReference type="GO" id="GO:0034450">
    <property type="term" value="F:ubiquitin-ubiquitin ligase activity"/>
    <property type="evidence" value="ECO:0007669"/>
    <property type="project" value="TreeGrafter"/>
</dbReference>
<feature type="domain" description="HECT" evidence="8">
    <location>
        <begin position="2018"/>
        <end position="2284"/>
    </location>
</feature>
<dbReference type="PROSITE" id="PS51157">
    <property type="entry name" value="ZF_UBR"/>
    <property type="match status" value="1"/>
</dbReference>
<feature type="active site" description="Glycyl thioester intermediate" evidence="5">
    <location>
        <position position="2253"/>
    </location>
</feature>
<evidence type="ECO:0000256" key="2">
    <source>
        <dbReference type="ARBA" id="ARBA00022771"/>
    </source>
</evidence>
<feature type="region of interest" description="Disordered" evidence="7">
    <location>
        <begin position="1114"/>
        <end position="1219"/>
    </location>
</feature>
<dbReference type="InterPro" id="IPR002004">
    <property type="entry name" value="PABP_HYD_C"/>
</dbReference>
<evidence type="ECO:0000259" key="10">
    <source>
        <dbReference type="PROSITE" id="PS51309"/>
    </source>
</evidence>
<dbReference type="Pfam" id="PF00632">
    <property type="entry name" value="HECT"/>
    <property type="match status" value="1"/>
</dbReference>
<keyword evidence="4" id="KW-0862">Zinc</keyword>
<dbReference type="InterPro" id="IPR035983">
    <property type="entry name" value="Hect_E3_ubiquitin_ligase"/>
</dbReference>
<dbReference type="SUPFAM" id="SSF50985">
    <property type="entry name" value="RCC1/BLIP-II"/>
    <property type="match status" value="1"/>
</dbReference>
<dbReference type="SMART" id="SM00517">
    <property type="entry name" value="PolyA"/>
    <property type="match status" value="1"/>
</dbReference>
<dbReference type="PROSITE" id="PS50237">
    <property type="entry name" value="HECT"/>
    <property type="match status" value="1"/>
</dbReference>
<proteinExistence type="predicted"/>
<feature type="compositionally biased region" description="Basic and acidic residues" evidence="7">
    <location>
        <begin position="1144"/>
        <end position="1157"/>
    </location>
</feature>
<dbReference type="PANTHER" id="PTHR46276">
    <property type="entry name" value="E3 UBIQUITIN-PROTEIN LIGASE UBR5"/>
    <property type="match status" value="1"/>
</dbReference>
<dbReference type="Gene3D" id="1.10.1900.10">
    <property type="entry name" value="c-terminal domain of poly(a) binding protein"/>
    <property type="match status" value="1"/>
</dbReference>
<evidence type="ECO:0000256" key="1">
    <source>
        <dbReference type="ARBA" id="ARBA00022723"/>
    </source>
</evidence>
<accession>A0A085NL38</accession>
<dbReference type="Gene3D" id="3.90.1750.10">
    <property type="entry name" value="Hect, E3 ligase catalytic domains"/>
    <property type="match status" value="2"/>
</dbReference>
<dbReference type="InterPro" id="IPR047503">
    <property type="entry name" value="UBR-box_UBR5"/>
</dbReference>
<dbReference type="GO" id="GO:0005737">
    <property type="term" value="C:cytoplasm"/>
    <property type="evidence" value="ECO:0007669"/>
    <property type="project" value="TreeGrafter"/>
</dbReference>
<evidence type="ECO:0000256" key="6">
    <source>
        <dbReference type="PROSITE-ProRule" id="PRU00508"/>
    </source>
</evidence>
<feature type="zinc finger region" description="UBR-type" evidence="6">
    <location>
        <begin position="758"/>
        <end position="826"/>
    </location>
</feature>
<organism evidence="11">
    <name type="scientific">Trichuris suis</name>
    <name type="common">pig whipworm</name>
    <dbReference type="NCBI Taxonomy" id="68888"/>
    <lineage>
        <taxon>Eukaryota</taxon>
        <taxon>Metazoa</taxon>
        <taxon>Ecdysozoa</taxon>
        <taxon>Nematoda</taxon>
        <taxon>Enoplea</taxon>
        <taxon>Dorylaimia</taxon>
        <taxon>Trichinellida</taxon>
        <taxon>Trichuridae</taxon>
        <taxon>Trichuris</taxon>
    </lineage>
</organism>
<dbReference type="InterPro" id="IPR000569">
    <property type="entry name" value="HECT_dom"/>
</dbReference>
<feature type="compositionally biased region" description="Low complexity" evidence="7">
    <location>
        <begin position="631"/>
        <end position="649"/>
    </location>
</feature>
<dbReference type="InterPro" id="IPR003126">
    <property type="entry name" value="Znf_UBR"/>
</dbReference>
<dbReference type="InterPro" id="IPR036053">
    <property type="entry name" value="PABP-dom"/>
</dbReference>
<dbReference type="InterPro" id="IPR009091">
    <property type="entry name" value="RCC1/BLIP-II"/>
</dbReference>
<dbReference type="GO" id="GO:0000209">
    <property type="term" value="P:protein polyubiquitination"/>
    <property type="evidence" value="ECO:0007669"/>
    <property type="project" value="TreeGrafter"/>
</dbReference>
<dbReference type="CDD" id="cd19675">
    <property type="entry name" value="UBR-box_UBR5"/>
    <property type="match status" value="1"/>
</dbReference>
<name>A0A085NL38_9BILA</name>
<evidence type="ECO:0000256" key="4">
    <source>
        <dbReference type="ARBA" id="ARBA00022833"/>
    </source>
</evidence>
<feature type="domain" description="UBR-type" evidence="9">
    <location>
        <begin position="758"/>
        <end position="826"/>
    </location>
</feature>
<dbReference type="GO" id="GO:0005634">
    <property type="term" value="C:nucleus"/>
    <property type="evidence" value="ECO:0007669"/>
    <property type="project" value="TreeGrafter"/>
</dbReference>
<keyword evidence="3 5" id="KW-0833">Ubl conjugation pathway</keyword>
<dbReference type="GO" id="GO:0003723">
    <property type="term" value="F:RNA binding"/>
    <property type="evidence" value="ECO:0007669"/>
    <property type="project" value="InterPro"/>
</dbReference>
<evidence type="ECO:0000259" key="9">
    <source>
        <dbReference type="PROSITE" id="PS51157"/>
    </source>
</evidence>
<reference evidence="11" key="1">
    <citation type="journal article" date="2014" name="Nat. Genet.">
        <title>Genome and transcriptome of the porcine whipworm Trichuris suis.</title>
        <authorList>
            <person name="Jex A.R."/>
            <person name="Nejsum P."/>
            <person name="Schwarz E.M."/>
            <person name="Hu L."/>
            <person name="Young N.D."/>
            <person name="Hall R.S."/>
            <person name="Korhonen P.K."/>
            <person name="Liao S."/>
            <person name="Thamsborg S."/>
            <person name="Xia J."/>
            <person name="Xu P."/>
            <person name="Wang S."/>
            <person name="Scheerlinck J.P."/>
            <person name="Hofmann A."/>
            <person name="Sternberg P.W."/>
            <person name="Wang J."/>
            <person name="Gasser R.B."/>
        </authorList>
    </citation>
    <scope>NUCLEOTIDE SEQUENCE [LARGE SCALE GENOMIC DNA]</scope>
    <source>
        <strain evidence="11">DCEP-RM93F</strain>
    </source>
</reference>
<evidence type="ECO:0000313" key="11">
    <source>
        <dbReference type="EMBL" id="KFD70184.1"/>
    </source>
</evidence>
<evidence type="ECO:0000256" key="3">
    <source>
        <dbReference type="ARBA" id="ARBA00022786"/>
    </source>
</evidence>
<sequence length="2284" mass="255736">MWLSVSPGERAFRAIGAMHSELVAIDTNGLLCQWRWDDPEPPTNPAHPKSTKLGLTSECVKSIACSNARSTVLTVSGKVACFVDESLEMLCDCLDTPCVALVEPAVCVYSCALYSCARVQSGSLYWWGVMPAKQRMKMIEYSKLKPKKHINFETKEIAVGSLVRIRSAPIFLADAVGFSMVEGYPQVGLLLDAVWSSTDAARFQVLPAMKRNDLDALQTENNSSTAHSGLPENRKRSAVDRESYKERIWSVHSVVILEENRNTTVGKVKMIDGPYCAVAFADSSGKISENIDDARNWRLMRKDDLAVVTKMPSSSATPDYLIREPKKFEWPFSDHIFDIAIESNGIWFLRQRDKEVLLSKVNFSGKIESECVVCRDKQVFMDGITEASPQPRCWLVNCEEDSVIYVFDGIGCVTPILKTTSLKAADPLLFGSTTAFSLGMTSIAVGEEKVKTAVTLFSHRMDDLAKAVISCDLTTIKTFVEEAEKWKMVDDLRKNFLSSRIGGNRNLLHACVAVSIPPTNRASESDIGYDDELYSPSMDYSAADATRVMFDSRWEHMIASSRGVSDVLKFTTRPPRFGDHRCVPACPCRCANSFQCRADPLSPCHVDNVRASMQRVVLRPSIVPGGPSSSAPPTTTTTTTNADTATTARPPSPQIPRGVVTDVGARQRAAYKMLKYFCESDLFADEVSKLLRARNSDGLTPMMYALETRSYKMAQVLWRTIQTQMSASSAPNEFLMEAIYPKFSRPDDSPLHVLACNDTCSFTWTADEHINQDIFECRTCGLVGSLCCCTECAFVCHKGHDCTLKRTSPTAYCDCWERCKCRSLIAGNQEARLELFRSLLNVPALHSKLNGRKEHIALFLARTLTRQIAEQRQYQLLRCKSECRSTANQVRMPEYDLDPPRFAQKALDLLFSRWDVMESMIMIGVSEVDRVSRLSEGQFHLFSQDGVTFLDRFMYYLLVKLPIELLDGFLKTLAAKLVKKVNDADFKLVLDRLVRSAVRIFALLNVSPYYMSSRKKCTPISRCRRLFYMLLPHAIRQLASTADGVLALVRSGVVKATLPFSFPSGYDPTALIEKLFMIEPACFPRDGMTVSDKNFHIDPLLDIGQQEMPVLDAASEHDSDSDGGDGTVTRRTGDEAGTSAEPSGQRETETQRERRTEQTNFSDTESDASYRPSWDHPEQEDEAPYTENNETGLNDGAEDDDDDDDDSDDASDLTYDEVNNEADYDSLSILASDIMRRRVDATSADTATRTITTAVKNPTDSGASRADEEQRQSVSSADMLVTLARLFSTLLRETTALLMLALEPSTVVTNIALYPLAMSEETISELEEYVEKRMNATWQWLCPIMDFLESTIRLSKALDLAKRPAGDDSSAKRDHTSANSPQRLEKRNKKVSKTDAPVSSQKQTEVEELRTCYSREAALGYLISVLRLHSCEHGEDVPAMDLASMKHVAIVADALLHSMNSRLHVSNQQNGDAYCSVLYDMNSMDCFECPQTCERQWSLPLVGKHLPYDHQNPFFQRSDSMIYPGLYPVRSALNHSSIESIPLASKPYLLLPTSSKETMFGLQRCLCSWDEHIVRTNFPSAFIRSDNSFSFQQAMRSVGNLLPGSTSLSMHGDTHMQMNCQCGCGDPSLAKEREYLKCQPLMPRETSVIVHSKTIGEGEEPMDTSESTVVTPAAKRTALLEQLTKNGRDRVQRLMTRWKFCLSAFARHFEEDLCSDASSFLFQLSGFTVKAQRFRKLIDRYRNSLAKDFALEVSRDRDALLEQTFRQLNMFIDRRIYSLICPYPMAVHRLKVSFKGEQGEGSGVVRSFYTCIANALLSPEPLSSALVLCTGMATTVAQPISRGRGREMALRRRALAIAPRRVNMSVEARSFVPGSNRSADATESTRQSLGHQLYPRVNALYPSFAPKLTGMLLELPPHQVLLMLSNAQMLRANCQMANDLLMNFLDLDSTRRDALAQEIAVEPKPSSSRCSSCPNLVQNGNAEGWRPLTVAYILKLPITEDSVDIDRRPLFFQPCNNGLLIGLCLLHNEIMPLPLCRSVFKFILGRPVNWYDLAFYDLTMFDNFYKLARGQFRPEDLHLTFTLTLHSMEGGQTIPLIPNGENIPVTSENVVEYVYNHVTYRLITASLKALENIRDGVHDVLPAAMLDGLTAEDFRLLLTGATEVNTKALEESTIFMDETSANHKKLMQPEKLAQFKRWFWSLVHSMTSEEKQELINFWTGSPALPASPDGPHPVPNVVIRPADDNYLPTANTCISRLYIPFYSSRAVLKQKLMMAIKVDTFGFV</sequence>
<dbReference type="SUPFAM" id="SSF63570">
    <property type="entry name" value="PABC (PABP) domain"/>
    <property type="match status" value="1"/>
</dbReference>
<keyword evidence="2" id="KW-0863">Zinc-finger</keyword>
<evidence type="ECO:0000259" key="8">
    <source>
        <dbReference type="PROSITE" id="PS50237"/>
    </source>
</evidence>
<evidence type="ECO:0000256" key="5">
    <source>
        <dbReference type="PROSITE-ProRule" id="PRU00104"/>
    </source>
</evidence>
<keyword evidence="1" id="KW-0479">Metal-binding</keyword>
<feature type="region of interest" description="Disordered" evidence="7">
    <location>
        <begin position="1363"/>
        <end position="1402"/>
    </location>
</feature>
<dbReference type="Gene3D" id="3.30.2160.10">
    <property type="entry name" value="Hect, E3 ligase catalytic domain"/>
    <property type="match status" value="1"/>
</dbReference>
<dbReference type="GO" id="GO:0008270">
    <property type="term" value="F:zinc ion binding"/>
    <property type="evidence" value="ECO:0007669"/>
    <property type="project" value="UniProtKB-KW"/>
</dbReference>
<feature type="compositionally biased region" description="Basic and acidic residues" evidence="7">
    <location>
        <begin position="1363"/>
        <end position="1376"/>
    </location>
</feature>
<dbReference type="PROSITE" id="PS51309">
    <property type="entry name" value="PABC"/>
    <property type="match status" value="1"/>
</dbReference>
<feature type="domain" description="PABC" evidence="10">
    <location>
        <begin position="1869"/>
        <end position="1946"/>
    </location>
</feature>
<dbReference type="Proteomes" id="UP000030758">
    <property type="component" value="Unassembled WGS sequence"/>
</dbReference>
<dbReference type="EMBL" id="KL367489">
    <property type="protein sequence ID" value="KFD70184.1"/>
    <property type="molecule type" value="Genomic_DNA"/>
</dbReference>
<feature type="compositionally biased region" description="Acidic residues" evidence="7">
    <location>
        <begin position="1196"/>
        <end position="1219"/>
    </location>
</feature>
<dbReference type="Gene3D" id="3.30.2410.10">
    <property type="entry name" value="Hect, E3 ligase catalytic domain"/>
    <property type="match status" value="1"/>
</dbReference>
<feature type="region of interest" description="Disordered" evidence="7">
    <location>
        <begin position="620"/>
        <end position="657"/>
    </location>
</feature>
<evidence type="ECO:0000256" key="7">
    <source>
        <dbReference type="SAM" id="MobiDB-lite"/>
    </source>
</evidence>
<evidence type="ECO:0008006" key="12">
    <source>
        <dbReference type="Google" id="ProtNLM"/>
    </source>
</evidence>
<dbReference type="PANTHER" id="PTHR46276:SF1">
    <property type="entry name" value="E3 UBIQUITIN-PROTEIN LIGASE UBR5"/>
    <property type="match status" value="1"/>
</dbReference>
<dbReference type="SMART" id="SM00119">
    <property type="entry name" value="HECTc"/>
    <property type="match status" value="1"/>
</dbReference>
<feature type="region of interest" description="Disordered" evidence="7">
    <location>
        <begin position="1253"/>
        <end position="1273"/>
    </location>
</feature>
<dbReference type="SUPFAM" id="SSF56204">
    <property type="entry name" value="Hect, E3 ligase catalytic domain"/>
    <property type="match status" value="1"/>
</dbReference>
<dbReference type="SMART" id="SM00396">
    <property type="entry name" value="ZnF_UBR1"/>
    <property type="match status" value="1"/>
</dbReference>
<protein>
    <recommendedName>
        <fullName evidence="12">UBR-type domain-containing protein</fullName>
    </recommendedName>
</protein>
<dbReference type="Pfam" id="PF00658">
    <property type="entry name" value="MLLE"/>
    <property type="match status" value="1"/>
</dbReference>